<name>A0A3S3VL33_9HYPH</name>
<protein>
    <recommendedName>
        <fullName evidence="2">DUF6460 domain-containing protein</fullName>
    </recommendedName>
</protein>
<feature type="domain" description="DUF6460" evidence="2">
    <location>
        <begin position="52"/>
        <end position="87"/>
    </location>
</feature>
<dbReference type="EMBL" id="SBIP01000003">
    <property type="protein sequence ID" value="RWX76917.1"/>
    <property type="molecule type" value="Genomic_DNA"/>
</dbReference>
<comment type="caution">
    <text evidence="3">The sequence shown here is derived from an EMBL/GenBank/DDBJ whole genome shotgun (WGS) entry which is preliminary data.</text>
</comment>
<keyword evidence="1" id="KW-0472">Membrane</keyword>
<evidence type="ECO:0000313" key="3">
    <source>
        <dbReference type="EMBL" id="RWX76917.1"/>
    </source>
</evidence>
<keyword evidence="1" id="KW-0812">Transmembrane</keyword>
<accession>A0A3S3VL33</accession>
<gene>
    <name evidence="3" type="ORF">EPK99_14735</name>
</gene>
<proteinExistence type="predicted"/>
<dbReference type="InterPro" id="IPR045594">
    <property type="entry name" value="DUF6460"/>
</dbReference>
<organism evidence="3 4">
    <name type="scientific">Neorhizobium lilium</name>
    <dbReference type="NCBI Taxonomy" id="2503024"/>
    <lineage>
        <taxon>Bacteria</taxon>
        <taxon>Pseudomonadati</taxon>
        <taxon>Pseudomonadota</taxon>
        <taxon>Alphaproteobacteria</taxon>
        <taxon>Hyphomicrobiales</taxon>
        <taxon>Rhizobiaceae</taxon>
        <taxon>Rhizobium/Agrobacterium group</taxon>
        <taxon>Neorhizobium</taxon>
    </lineage>
</organism>
<dbReference type="Pfam" id="PF20061">
    <property type="entry name" value="DUF6460"/>
    <property type="match status" value="1"/>
</dbReference>
<sequence>MANGVNNFLGDSPGRTIIKLVVVCLIVGFVLAFLGFTPDNIVSSLRYHFLDLWYNGFVAMGRVGNYLMLGAIVVIPVFIILRLMSYRR</sequence>
<evidence type="ECO:0000256" key="1">
    <source>
        <dbReference type="SAM" id="Phobius"/>
    </source>
</evidence>
<feature type="transmembrane region" description="Helical" evidence="1">
    <location>
        <begin position="57"/>
        <end position="81"/>
    </location>
</feature>
<reference evidence="3 4" key="1">
    <citation type="submission" date="2019-01" db="EMBL/GenBank/DDBJ databases">
        <title>The draft genome of Rhizobium sp. 24NR.</title>
        <authorList>
            <person name="Liu L."/>
            <person name="Liang L."/>
            <person name="Shi S."/>
            <person name="Xu L."/>
            <person name="Wang X."/>
            <person name="Li L."/>
            <person name="Zhang X."/>
        </authorList>
    </citation>
    <scope>NUCLEOTIDE SEQUENCE [LARGE SCALE GENOMIC DNA]</scope>
    <source>
        <strain evidence="3 4">24NR</strain>
    </source>
</reference>
<evidence type="ECO:0000259" key="2">
    <source>
        <dbReference type="Pfam" id="PF20061"/>
    </source>
</evidence>
<dbReference type="OrthoDB" id="8480887at2"/>
<keyword evidence="4" id="KW-1185">Reference proteome</keyword>
<dbReference type="Proteomes" id="UP000287687">
    <property type="component" value="Unassembled WGS sequence"/>
</dbReference>
<keyword evidence="1" id="KW-1133">Transmembrane helix</keyword>
<evidence type="ECO:0000313" key="4">
    <source>
        <dbReference type="Proteomes" id="UP000287687"/>
    </source>
</evidence>
<dbReference type="AlphaFoldDB" id="A0A3S3VL33"/>
<dbReference type="RefSeq" id="WP_128443833.1">
    <property type="nucleotide sequence ID" value="NZ_SBIP01000003.1"/>
</dbReference>
<feature type="transmembrane region" description="Helical" evidence="1">
    <location>
        <begin position="17"/>
        <end position="37"/>
    </location>
</feature>